<feature type="region of interest" description="Disordered" evidence="1">
    <location>
        <begin position="239"/>
        <end position="263"/>
    </location>
</feature>
<dbReference type="KEGG" id="ela:UCREL1_174"/>
<feature type="region of interest" description="Disordered" evidence="1">
    <location>
        <begin position="183"/>
        <end position="212"/>
    </location>
</feature>
<feature type="compositionally biased region" description="Acidic residues" evidence="1">
    <location>
        <begin position="190"/>
        <end position="202"/>
    </location>
</feature>
<dbReference type="AlphaFoldDB" id="M7T802"/>
<organism evidence="2 3">
    <name type="scientific">Eutypa lata (strain UCR-EL1)</name>
    <name type="common">Grapevine dieback disease fungus</name>
    <name type="synonym">Eutypa armeniacae</name>
    <dbReference type="NCBI Taxonomy" id="1287681"/>
    <lineage>
        <taxon>Eukaryota</taxon>
        <taxon>Fungi</taxon>
        <taxon>Dikarya</taxon>
        <taxon>Ascomycota</taxon>
        <taxon>Pezizomycotina</taxon>
        <taxon>Sordariomycetes</taxon>
        <taxon>Xylariomycetidae</taxon>
        <taxon>Xylariales</taxon>
        <taxon>Diatrypaceae</taxon>
        <taxon>Eutypa</taxon>
    </lineage>
</organism>
<dbReference type="OMA" id="KRSEVQY"/>
<dbReference type="InterPro" id="IPR039327">
    <property type="entry name" value="CON7-like"/>
</dbReference>
<name>M7T802_EUTLA</name>
<dbReference type="PANTHER" id="PTHR36167">
    <property type="entry name" value="C2H2 FINGER DOMAIN TRANSCRIPTION FACTOR (EUROFUNG)-RELATED"/>
    <property type="match status" value="1"/>
</dbReference>
<accession>M7T802</accession>
<proteinExistence type="predicted"/>
<dbReference type="STRING" id="1287681.M7T802"/>
<evidence type="ECO:0008006" key="4">
    <source>
        <dbReference type="Google" id="ProtNLM"/>
    </source>
</evidence>
<evidence type="ECO:0000256" key="1">
    <source>
        <dbReference type="SAM" id="MobiDB-lite"/>
    </source>
</evidence>
<protein>
    <recommendedName>
        <fullName evidence="4">Fungal N-terminal domain-containing protein</fullName>
    </recommendedName>
</protein>
<dbReference type="GO" id="GO:0006355">
    <property type="term" value="P:regulation of DNA-templated transcription"/>
    <property type="evidence" value="ECO:0007669"/>
    <property type="project" value="InterPro"/>
</dbReference>
<dbReference type="EMBL" id="KB705383">
    <property type="protein sequence ID" value="EMR72767.1"/>
    <property type="molecule type" value="Genomic_DNA"/>
</dbReference>
<gene>
    <name evidence="2" type="ORF">UCREL1_174</name>
</gene>
<dbReference type="HOGENOM" id="CLU_039412_1_0_1"/>
<dbReference type="Proteomes" id="UP000012174">
    <property type="component" value="Unassembled WGS sequence"/>
</dbReference>
<dbReference type="eggNOG" id="ENOG502RS7S">
    <property type="taxonomic scope" value="Eukaryota"/>
</dbReference>
<dbReference type="OrthoDB" id="3045089at2759"/>
<dbReference type="PANTHER" id="PTHR36167:SF3">
    <property type="entry name" value="C2H2 FINGER DOMAIN TRANSCRIPTION FACTOR (EUROFUNG)-RELATED"/>
    <property type="match status" value="1"/>
</dbReference>
<evidence type="ECO:0000313" key="3">
    <source>
        <dbReference type="Proteomes" id="UP000012174"/>
    </source>
</evidence>
<reference evidence="3" key="1">
    <citation type="journal article" date="2013" name="Genome Announc.">
        <title>Draft genome sequence of the grapevine dieback fungus Eutypa lata UCR-EL1.</title>
        <authorList>
            <person name="Blanco-Ulate B."/>
            <person name="Rolshausen P.E."/>
            <person name="Cantu D."/>
        </authorList>
    </citation>
    <scope>NUCLEOTIDE SEQUENCE [LARGE SCALE GENOMIC DNA]</scope>
    <source>
        <strain evidence="3">UCR-EL1</strain>
    </source>
</reference>
<keyword evidence="3" id="KW-1185">Reference proteome</keyword>
<evidence type="ECO:0000313" key="2">
    <source>
        <dbReference type="EMBL" id="EMR72767.1"/>
    </source>
</evidence>
<sequence>MDPLSIIAGIAGISQAGTSLSRAIYDVISSARGAPKEMHDIARGVSDLSIVLQELRRVLKEGREIYSRRLLRRVRSAGRRIGKIHTQIERLLDTGRGGIARLKWPFRKPKVTQLLYQIESCKSGINIILHIIVLAVQLKQLPSDENDNDNDNDRPDVVLARQQVENMVQDSYYSLRDVVETRSYTTPVPAEEEKEEDNDNADENSGGAAENQVEVWREQSNDTAMWLYDLVFSTAVEASRDTESTKTSDSPSPEALPHGQLLKEPSEASNTTLLALCQNTSMQQLQAMAQQPPPVKSVVSELLSEWTTLTEDEIEGTTAERKGKDSMAGIDRSNESGVIEDMVTFEDPKGRKFVFPFEVAKEWS</sequence>